<comment type="caution">
    <text evidence="3">The sequence shown here is derived from an EMBL/GenBank/DDBJ whole genome shotgun (WGS) entry which is preliminary data.</text>
</comment>
<reference evidence="3" key="1">
    <citation type="journal article" date="2020" name="Stud. Mycol.">
        <title>101 Dothideomycetes genomes: a test case for predicting lifestyles and emergence of pathogens.</title>
        <authorList>
            <person name="Haridas S."/>
            <person name="Albert R."/>
            <person name="Binder M."/>
            <person name="Bloem J."/>
            <person name="Labutti K."/>
            <person name="Salamov A."/>
            <person name="Andreopoulos B."/>
            <person name="Baker S."/>
            <person name="Barry K."/>
            <person name="Bills G."/>
            <person name="Bluhm B."/>
            <person name="Cannon C."/>
            <person name="Castanera R."/>
            <person name="Culley D."/>
            <person name="Daum C."/>
            <person name="Ezra D."/>
            <person name="Gonzalez J."/>
            <person name="Henrissat B."/>
            <person name="Kuo A."/>
            <person name="Liang C."/>
            <person name="Lipzen A."/>
            <person name="Lutzoni F."/>
            <person name="Magnuson J."/>
            <person name="Mondo S."/>
            <person name="Nolan M."/>
            <person name="Ohm R."/>
            <person name="Pangilinan J."/>
            <person name="Park H.-J."/>
            <person name="Ramirez L."/>
            <person name="Alfaro M."/>
            <person name="Sun H."/>
            <person name="Tritt A."/>
            <person name="Yoshinaga Y."/>
            <person name="Zwiers L.-H."/>
            <person name="Turgeon B."/>
            <person name="Goodwin S."/>
            <person name="Spatafora J."/>
            <person name="Crous P."/>
            <person name="Grigoriev I."/>
        </authorList>
    </citation>
    <scope>NUCLEOTIDE SEQUENCE</scope>
    <source>
        <strain evidence="3">CBS 125425</strain>
    </source>
</reference>
<proteinExistence type="predicted"/>
<gene>
    <name evidence="3" type="ORF">EJ04DRAFT_528414</name>
</gene>
<evidence type="ECO:0000313" key="3">
    <source>
        <dbReference type="EMBL" id="KAF2728714.1"/>
    </source>
</evidence>
<feature type="chain" id="PRO_5040374809" description="Lysine-specific metallo-endopeptidase domain-containing protein" evidence="2">
    <location>
        <begin position="18"/>
        <end position="539"/>
    </location>
</feature>
<feature type="region of interest" description="Disordered" evidence="1">
    <location>
        <begin position="274"/>
        <end position="327"/>
    </location>
</feature>
<feature type="signal peptide" evidence="2">
    <location>
        <begin position="1"/>
        <end position="17"/>
    </location>
</feature>
<dbReference type="SUPFAM" id="SSF55486">
    <property type="entry name" value="Metalloproteases ('zincins'), catalytic domain"/>
    <property type="match status" value="1"/>
</dbReference>
<dbReference type="Gene3D" id="3.40.390.10">
    <property type="entry name" value="Collagenase (Catalytic Domain)"/>
    <property type="match status" value="1"/>
</dbReference>
<dbReference type="OrthoDB" id="3780976at2759"/>
<dbReference type="AlphaFoldDB" id="A0A9P4UVY6"/>
<dbReference type="InterPro" id="IPR024079">
    <property type="entry name" value="MetalloPept_cat_dom_sf"/>
</dbReference>
<protein>
    <recommendedName>
        <fullName evidence="5">Lysine-specific metallo-endopeptidase domain-containing protein</fullName>
    </recommendedName>
</protein>
<dbReference type="Proteomes" id="UP000799444">
    <property type="component" value="Unassembled WGS sequence"/>
</dbReference>
<organism evidence="3 4">
    <name type="scientific">Polyplosphaeria fusca</name>
    <dbReference type="NCBI Taxonomy" id="682080"/>
    <lineage>
        <taxon>Eukaryota</taxon>
        <taxon>Fungi</taxon>
        <taxon>Dikarya</taxon>
        <taxon>Ascomycota</taxon>
        <taxon>Pezizomycotina</taxon>
        <taxon>Dothideomycetes</taxon>
        <taxon>Pleosporomycetidae</taxon>
        <taxon>Pleosporales</taxon>
        <taxon>Tetraplosphaeriaceae</taxon>
        <taxon>Polyplosphaeria</taxon>
    </lineage>
</organism>
<evidence type="ECO:0008006" key="5">
    <source>
        <dbReference type="Google" id="ProtNLM"/>
    </source>
</evidence>
<accession>A0A9P4UVY6</accession>
<sequence>MLTFGTFAFVLSLPVLCISLAIRQDDVTIQTTFKIDQACSSEQRQIIEQGQRDALELANAVFDDCSELKTTADHARCINWESQAVGEYFGPKAMNRGERQRIFDTFDKATNMKRSWFGDWWNDRYVWVFCNDPRNKCKGPAYTITNNVLYAEIVYCPLFFTNLTNHQDLVNEIKNDKSGQKRLNVRNLRSRATTVLHEWLHIKNFPTTVCEGGCSDTVQKIGPNGDESVLTYKAGRSKLLAAKDVSLAARTNDNYVYFAMSLWMQRNFGTYPPYPKMWDNRKSRKENEDKEKEEPGAPTAMLEALDVEDEEEAEEGSPPASTDNQPYATEEWPEWFRPVLDNLGEIESPQLSVPAWEPPVLQVAPNSENGHCDADSEVNINDCYDALGQLQDSMTMTPPLSGGEGWDWPGVSGNCVIQTHYTGNWKDCNATIADIYVHAQMVITGCGNPKGTVAGYIGFTPDHMHQLNQHLLRTNVHLDALAQVACLSADLSMGAMPLDPARGTAADRRAHVRKGQSGCRVVCEDIPFSLSVSSIVTMF</sequence>
<keyword evidence="4" id="KW-1185">Reference proteome</keyword>
<keyword evidence="2" id="KW-0732">Signal</keyword>
<name>A0A9P4UVY6_9PLEO</name>
<evidence type="ECO:0000256" key="2">
    <source>
        <dbReference type="SAM" id="SignalP"/>
    </source>
</evidence>
<feature type="compositionally biased region" description="Acidic residues" evidence="1">
    <location>
        <begin position="305"/>
        <end position="315"/>
    </location>
</feature>
<dbReference type="EMBL" id="ML996269">
    <property type="protein sequence ID" value="KAF2728714.1"/>
    <property type="molecule type" value="Genomic_DNA"/>
</dbReference>
<evidence type="ECO:0000256" key="1">
    <source>
        <dbReference type="SAM" id="MobiDB-lite"/>
    </source>
</evidence>
<dbReference type="GO" id="GO:0008237">
    <property type="term" value="F:metallopeptidase activity"/>
    <property type="evidence" value="ECO:0007669"/>
    <property type="project" value="InterPro"/>
</dbReference>
<evidence type="ECO:0000313" key="4">
    <source>
        <dbReference type="Proteomes" id="UP000799444"/>
    </source>
</evidence>
<feature type="compositionally biased region" description="Basic and acidic residues" evidence="1">
    <location>
        <begin position="278"/>
        <end position="295"/>
    </location>
</feature>